<name>A0AAD4DDW4_9FUNG</name>
<accession>A0AAD4DDW4</accession>
<feature type="compositionally biased region" description="Acidic residues" evidence="1">
    <location>
        <begin position="194"/>
        <end position="222"/>
    </location>
</feature>
<evidence type="ECO:0000313" key="3">
    <source>
        <dbReference type="Proteomes" id="UP001194580"/>
    </source>
</evidence>
<evidence type="ECO:0000313" key="2">
    <source>
        <dbReference type="EMBL" id="KAG0275151.1"/>
    </source>
</evidence>
<protein>
    <submittedName>
        <fullName evidence="2">Uncharacterized protein</fullName>
    </submittedName>
</protein>
<feature type="region of interest" description="Disordered" evidence="1">
    <location>
        <begin position="1"/>
        <end position="27"/>
    </location>
</feature>
<feature type="compositionally biased region" description="Polar residues" evidence="1">
    <location>
        <begin position="1"/>
        <end position="14"/>
    </location>
</feature>
<dbReference type="Proteomes" id="UP001194580">
    <property type="component" value="Unassembled WGS sequence"/>
</dbReference>
<dbReference type="AlphaFoldDB" id="A0AAD4DDW4"/>
<keyword evidence="3" id="KW-1185">Reference proteome</keyword>
<feature type="region of interest" description="Disordered" evidence="1">
    <location>
        <begin position="189"/>
        <end position="222"/>
    </location>
</feature>
<comment type="caution">
    <text evidence="2">The sequence shown here is derived from an EMBL/GenBank/DDBJ whole genome shotgun (WGS) entry which is preliminary data.</text>
</comment>
<evidence type="ECO:0000256" key="1">
    <source>
        <dbReference type="SAM" id="MobiDB-lite"/>
    </source>
</evidence>
<organism evidence="2 3">
    <name type="scientific">Linnemannia exigua</name>
    <dbReference type="NCBI Taxonomy" id="604196"/>
    <lineage>
        <taxon>Eukaryota</taxon>
        <taxon>Fungi</taxon>
        <taxon>Fungi incertae sedis</taxon>
        <taxon>Mucoromycota</taxon>
        <taxon>Mortierellomycotina</taxon>
        <taxon>Mortierellomycetes</taxon>
        <taxon>Mortierellales</taxon>
        <taxon>Mortierellaceae</taxon>
        <taxon>Linnemannia</taxon>
    </lineage>
</organism>
<gene>
    <name evidence="2" type="ORF">BGZ95_009131</name>
</gene>
<reference evidence="2" key="1">
    <citation type="journal article" date="2020" name="Fungal Divers.">
        <title>Resolving the Mortierellaceae phylogeny through synthesis of multi-gene phylogenetics and phylogenomics.</title>
        <authorList>
            <person name="Vandepol N."/>
            <person name="Liber J."/>
            <person name="Desiro A."/>
            <person name="Na H."/>
            <person name="Kennedy M."/>
            <person name="Barry K."/>
            <person name="Grigoriev I.V."/>
            <person name="Miller A.N."/>
            <person name="O'Donnell K."/>
            <person name="Stajich J.E."/>
            <person name="Bonito G."/>
        </authorList>
    </citation>
    <scope>NUCLEOTIDE SEQUENCE</scope>
    <source>
        <strain evidence="2">NRRL 28262</strain>
    </source>
</reference>
<sequence length="367" mass="41574">MANNKHITSPSISFGSDPGQEESSSAPVRAINTGSKKHLTLNHYDFMLDWLERDDNYKRIFGPSGKPVIGKDTEGSRKAFKDWAYHTNLAGDPQLTAYSLKTRFGRYLAKYKTIKSNERPTGFVLTEEDYRDEVTTIARRYEKDCPRFARMDRIFGKKLIIHTQACMEGSVNRRLEVYGADIVVEQLKDHDEETVLEGEDNDYQDEREDAPPQDELVDQEDSPLDEGAQELLAVVRHGKRVSVARVVAPARGKRARTEEPHKSPSKLNIGLSQLKDSAFASAYLDGVKARAQSIVDIETAKLAWDREKWEKETALRNKELEANLETQRLSVIANLLKQGIVDKDLFAQVLNRTERSREHVNGVDGVD</sequence>
<dbReference type="EMBL" id="JAAAIL010000516">
    <property type="protein sequence ID" value="KAG0275151.1"/>
    <property type="molecule type" value="Genomic_DNA"/>
</dbReference>
<proteinExistence type="predicted"/>